<dbReference type="EMBL" id="JBJQOH010000006">
    <property type="protein sequence ID" value="KAL3685407.1"/>
    <property type="molecule type" value="Genomic_DNA"/>
</dbReference>
<evidence type="ECO:0008006" key="3">
    <source>
        <dbReference type="Google" id="ProtNLM"/>
    </source>
</evidence>
<dbReference type="Proteomes" id="UP001633002">
    <property type="component" value="Unassembled WGS sequence"/>
</dbReference>
<name>A0ABD3H4A6_9MARC</name>
<dbReference type="AlphaFoldDB" id="A0ABD3H4A6"/>
<accession>A0ABD3H4A6</accession>
<gene>
    <name evidence="1" type="ORF">R1sor_003429</name>
</gene>
<reference evidence="1 2" key="1">
    <citation type="submission" date="2024-09" db="EMBL/GenBank/DDBJ databases">
        <title>Chromosome-scale assembly of Riccia sorocarpa.</title>
        <authorList>
            <person name="Paukszto L."/>
        </authorList>
    </citation>
    <scope>NUCLEOTIDE SEQUENCE [LARGE SCALE GENOMIC DNA]</scope>
    <source>
        <strain evidence="1">LP-2024</strain>
        <tissue evidence="1">Aerial parts of the thallus</tissue>
    </source>
</reference>
<organism evidence="1 2">
    <name type="scientific">Riccia sorocarpa</name>
    <dbReference type="NCBI Taxonomy" id="122646"/>
    <lineage>
        <taxon>Eukaryota</taxon>
        <taxon>Viridiplantae</taxon>
        <taxon>Streptophyta</taxon>
        <taxon>Embryophyta</taxon>
        <taxon>Marchantiophyta</taxon>
        <taxon>Marchantiopsida</taxon>
        <taxon>Marchantiidae</taxon>
        <taxon>Marchantiales</taxon>
        <taxon>Ricciaceae</taxon>
        <taxon>Riccia</taxon>
    </lineage>
</organism>
<keyword evidence="2" id="KW-1185">Reference proteome</keyword>
<sequence>MVTETLSAAIEYEVRLGAIQGIYLQRENVHYCLGFFADDSHIIINATREHAYKAKRLLESFAKATGLTIQWAKSTAQWIGPLEEQRPEWTEGLTWSWKAKRELTKLLGFGFEDGIQAEDMLQRCKQKITETCSNQLYDKLSICGRIAVVNSVLLARSKSGGMSRTLENVFKAWETLKRYIHCPKVHTMTDWMQLQLWGSSYMANDGKIRKLVTQAQQRLWEEGYRQLGDLVKEGATELAGWESKKIQGVQQVSMKKAYTAIVGRIQRFQQENITEENVEGFFVDKQREGLCWTWTVSSSKKHKNCTPPTESTPFTCYKIVDGWLNKGEQLEEPTTGAEHEPIAITAFRVGKG</sequence>
<evidence type="ECO:0000313" key="1">
    <source>
        <dbReference type="EMBL" id="KAL3685407.1"/>
    </source>
</evidence>
<comment type="caution">
    <text evidence="1">The sequence shown here is derived from an EMBL/GenBank/DDBJ whole genome shotgun (WGS) entry which is preliminary data.</text>
</comment>
<evidence type="ECO:0000313" key="2">
    <source>
        <dbReference type="Proteomes" id="UP001633002"/>
    </source>
</evidence>
<protein>
    <recommendedName>
        <fullName evidence="3">Reverse transcriptase domain-containing protein</fullName>
    </recommendedName>
</protein>
<proteinExistence type="predicted"/>